<dbReference type="HOGENOM" id="CLU_2940122_0_0_7"/>
<dbReference type="EMBL" id="CP003333">
    <property type="protein sequence ID" value="AFL68542.1"/>
    <property type="molecule type" value="Genomic_DNA"/>
</dbReference>
<dbReference type="PATRIC" id="fig|760154.4.peg.1253"/>
<evidence type="ECO:0000313" key="1">
    <source>
        <dbReference type="EMBL" id="AFL68542.1"/>
    </source>
</evidence>
<reference evidence="1 2" key="1">
    <citation type="submission" date="2012-06" db="EMBL/GenBank/DDBJ databases">
        <title>Complete sequence of Sulfurospirillum barnesii SES-3.</title>
        <authorList>
            <consortium name="US DOE Joint Genome Institute"/>
            <person name="Lucas S."/>
            <person name="Han J."/>
            <person name="Lapidus A."/>
            <person name="Cheng J.-F."/>
            <person name="Goodwin L."/>
            <person name="Pitluck S."/>
            <person name="Peters L."/>
            <person name="Ovchinnikova G."/>
            <person name="Lu M."/>
            <person name="Detter J.C."/>
            <person name="Han C."/>
            <person name="Tapia R."/>
            <person name="Land M."/>
            <person name="Hauser L."/>
            <person name="Kyrpides N."/>
            <person name="Ivanova N."/>
            <person name="Pagani I."/>
            <person name="Stolz J."/>
            <person name="Arkin A."/>
            <person name="Dehal P."/>
            <person name="Oremland R."/>
            <person name="Saltikov C."/>
            <person name="Basu P."/>
            <person name="Hollibaugh J."/>
            <person name="Newman D."/>
            <person name="Stolyar S."/>
            <person name="Hazen T."/>
            <person name="Woyke T."/>
        </authorList>
    </citation>
    <scope>NUCLEOTIDE SEQUENCE [LARGE SCALE GENOMIC DNA]</scope>
    <source>
        <strain evidence="2">ATCC 700032 / DSM 10660 / SES-3</strain>
    </source>
</reference>
<proteinExistence type="predicted"/>
<dbReference type="Proteomes" id="UP000006176">
    <property type="component" value="Chromosome"/>
</dbReference>
<dbReference type="STRING" id="760154.Sulba_1248"/>
<dbReference type="AlphaFoldDB" id="I3XX68"/>
<dbReference type="RefSeq" id="WP_014769421.1">
    <property type="nucleotide sequence ID" value="NC_018002.1"/>
</dbReference>
<gene>
    <name evidence="1" type="ordered locus">Sulba_1248</name>
</gene>
<protein>
    <submittedName>
        <fullName evidence="1">Uncharacterized protein</fullName>
    </submittedName>
</protein>
<name>I3XX68_SULBS</name>
<accession>I3XX68</accession>
<sequence>MSNELFKTCNRREQQKIQAIFFLLQTKKLKNIEKIFEIVKNLIKKERKDAKCRAKERLGK</sequence>
<dbReference type="KEGG" id="sba:Sulba_1248"/>
<evidence type="ECO:0000313" key="2">
    <source>
        <dbReference type="Proteomes" id="UP000006176"/>
    </source>
</evidence>
<organism evidence="1 2">
    <name type="scientific">Sulfurospirillum barnesii (strain ATCC 700032 / DSM 10660 / SES-3)</name>
    <dbReference type="NCBI Taxonomy" id="760154"/>
    <lineage>
        <taxon>Bacteria</taxon>
        <taxon>Pseudomonadati</taxon>
        <taxon>Campylobacterota</taxon>
        <taxon>Epsilonproteobacteria</taxon>
        <taxon>Campylobacterales</taxon>
        <taxon>Sulfurospirillaceae</taxon>
        <taxon>Sulfurospirillum</taxon>
    </lineage>
</organism>
<keyword evidence="2" id="KW-1185">Reference proteome</keyword>